<reference evidence="11" key="1">
    <citation type="submission" date="2017-03" db="EMBL/GenBank/DDBJ databases">
        <authorList>
            <person name="Sharma R."/>
            <person name="Thines M."/>
        </authorList>
    </citation>
    <scope>NUCLEOTIDE SEQUENCE [LARGE SCALE GENOMIC DNA]</scope>
</reference>
<keyword evidence="6 8" id="KW-0539">Nucleus</keyword>
<comment type="subcellular location">
    <subcellularLocation>
        <location evidence="1 8">Nucleus</location>
    </subcellularLocation>
</comment>
<evidence type="ECO:0000313" key="10">
    <source>
        <dbReference type="EMBL" id="SLM38863.1"/>
    </source>
</evidence>
<feature type="compositionally biased region" description="Basic residues" evidence="9">
    <location>
        <begin position="317"/>
        <end position="326"/>
    </location>
</feature>
<evidence type="ECO:0000256" key="8">
    <source>
        <dbReference type="RuleBase" id="RU364143"/>
    </source>
</evidence>
<comment type="function">
    <text evidence="8">Component of the Mediator complex, a coactivator involved in the regulated transcription of nearly all RNA polymerase II-dependent genes. Mediator functions as a bridge to convey information from gene-specific regulatory proteins to the basal RNA polymerase II transcription machinery. Mediator is recruited to promoters by direct interactions with regulatory proteins and serves as a scaffold for the assembly of a functional preinitiation complex with RNA polymerase II and the general transcription factors.</text>
</comment>
<dbReference type="PANTHER" id="PTHR13104">
    <property type="entry name" value="MED-6-RELATED"/>
    <property type="match status" value="1"/>
</dbReference>
<proteinExistence type="inferred from homology"/>
<feature type="region of interest" description="Disordered" evidence="9">
    <location>
        <begin position="262"/>
        <end position="337"/>
    </location>
</feature>
<evidence type="ECO:0000256" key="3">
    <source>
        <dbReference type="ARBA" id="ARBA00020634"/>
    </source>
</evidence>
<dbReference type="InterPro" id="IPR038566">
    <property type="entry name" value="Mediator_Med6_sf"/>
</dbReference>
<evidence type="ECO:0000256" key="6">
    <source>
        <dbReference type="ARBA" id="ARBA00023242"/>
    </source>
</evidence>
<evidence type="ECO:0000313" key="11">
    <source>
        <dbReference type="Proteomes" id="UP000192927"/>
    </source>
</evidence>
<organism evidence="10 11">
    <name type="scientific">Lasallia pustulata</name>
    <dbReference type="NCBI Taxonomy" id="136370"/>
    <lineage>
        <taxon>Eukaryota</taxon>
        <taxon>Fungi</taxon>
        <taxon>Dikarya</taxon>
        <taxon>Ascomycota</taxon>
        <taxon>Pezizomycotina</taxon>
        <taxon>Lecanoromycetes</taxon>
        <taxon>OSLEUM clade</taxon>
        <taxon>Umbilicariomycetidae</taxon>
        <taxon>Umbilicariales</taxon>
        <taxon>Umbilicariaceae</taxon>
        <taxon>Lasallia</taxon>
    </lineage>
</organism>
<gene>
    <name evidence="8" type="primary">MED6</name>
</gene>
<accession>A0A1W5D6V7</accession>
<feature type="compositionally biased region" description="Low complexity" evidence="9">
    <location>
        <begin position="179"/>
        <end position="193"/>
    </location>
</feature>
<evidence type="ECO:0000256" key="2">
    <source>
        <dbReference type="ARBA" id="ARBA00007526"/>
    </source>
</evidence>
<feature type="region of interest" description="Disordered" evidence="9">
    <location>
        <begin position="176"/>
        <end position="213"/>
    </location>
</feature>
<evidence type="ECO:0000256" key="9">
    <source>
        <dbReference type="SAM" id="MobiDB-lite"/>
    </source>
</evidence>
<sequence length="337" mass="36237">MASSQEPPLDEIQWRSPPIAQSMGGIHTNTVLPYFSHSPFFDGTSNNAALTTQATYNPNMLYLIQTREAFEGRLKTMAGLEFMVSHDPSNDGQQQDNSGVWVIRKQNRRKRGGYEDEVTVLSSYFVVGENIYMAPSVGNVLGSRMLSIVTSLTKLLSTASALPIFTPSLGHIYIPPAPKSTTSAPSTQPTQRSIESTPLPDSQPSLKSTKAPLTTAPTTFTSLQETRLLADSFNLYLRYSNEYMDENPLVGEPGSFILSRATTQQPETNPPGSSQPKSALASTTTSRPPTPKIDTAVAGKVGKGGGGEKSPTTPGVKGKKERRKSKGVLATGVTTPK</sequence>
<evidence type="ECO:0000256" key="5">
    <source>
        <dbReference type="ARBA" id="ARBA00023163"/>
    </source>
</evidence>
<evidence type="ECO:0000256" key="1">
    <source>
        <dbReference type="ARBA" id="ARBA00004123"/>
    </source>
</evidence>
<keyword evidence="4 8" id="KW-0805">Transcription regulation</keyword>
<evidence type="ECO:0000256" key="4">
    <source>
        <dbReference type="ARBA" id="ARBA00023015"/>
    </source>
</evidence>
<keyword evidence="5 8" id="KW-0804">Transcription</keyword>
<keyword evidence="11" id="KW-1185">Reference proteome</keyword>
<dbReference type="Pfam" id="PF04934">
    <property type="entry name" value="Med6"/>
    <property type="match status" value="1"/>
</dbReference>
<dbReference type="EMBL" id="FWEW01003046">
    <property type="protein sequence ID" value="SLM38863.1"/>
    <property type="molecule type" value="Genomic_DNA"/>
</dbReference>
<dbReference type="GO" id="GO:0003712">
    <property type="term" value="F:transcription coregulator activity"/>
    <property type="evidence" value="ECO:0007669"/>
    <property type="project" value="InterPro"/>
</dbReference>
<dbReference type="Gene3D" id="3.10.450.580">
    <property type="entry name" value="Mediator complex, subunit Med6"/>
    <property type="match status" value="1"/>
</dbReference>
<dbReference type="Proteomes" id="UP000192927">
    <property type="component" value="Unassembled WGS sequence"/>
</dbReference>
<protein>
    <recommendedName>
        <fullName evidence="3 8">Mediator of RNA polymerase II transcription subunit 6</fullName>
    </recommendedName>
    <alternativeName>
        <fullName evidence="7 8">Mediator complex subunit 6</fullName>
    </alternativeName>
</protein>
<dbReference type="AlphaFoldDB" id="A0A1W5D6V7"/>
<dbReference type="InterPro" id="IPR007018">
    <property type="entry name" value="Mediator_Med6"/>
</dbReference>
<dbReference type="GO" id="GO:0006357">
    <property type="term" value="P:regulation of transcription by RNA polymerase II"/>
    <property type="evidence" value="ECO:0007669"/>
    <property type="project" value="InterPro"/>
</dbReference>
<name>A0A1W5D6V7_9LECA</name>
<feature type="compositionally biased region" description="Polar residues" evidence="9">
    <location>
        <begin position="262"/>
        <end position="287"/>
    </location>
</feature>
<keyword evidence="8" id="KW-0010">Activator</keyword>
<evidence type="ECO:0000256" key="7">
    <source>
        <dbReference type="ARBA" id="ARBA00031259"/>
    </source>
</evidence>
<comment type="similarity">
    <text evidence="2 8">Belongs to the Mediator complex subunit 6 family.</text>
</comment>
<feature type="compositionally biased region" description="Polar residues" evidence="9">
    <location>
        <begin position="194"/>
        <end position="213"/>
    </location>
</feature>
<dbReference type="GO" id="GO:0016592">
    <property type="term" value="C:mediator complex"/>
    <property type="evidence" value="ECO:0007669"/>
    <property type="project" value="InterPro"/>
</dbReference>
<comment type="subunit">
    <text evidence="8">Component of the Mediator complex.</text>
</comment>